<accession>A0A8H6K2U5</accession>
<evidence type="ECO:0000313" key="2">
    <source>
        <dbReference type="EMBL" id="KAF6823271.1"/>
    </source>
</evidence>
<organism evidence="2 3">
    <name type="scientific">Colletotrichum plurivorum</name>
    <dbReference type="NCBI Taxonomy" id="2175906"/>
    <lineage>
        <taxon>Eukaryota</taxon>
        <taxon>Fungi</taxon>
        <taxon>Dikarya</taxon>
        <taxon>Ascomycota</taxon>
        <taxon>Pezizomycotina</taxon>
        <taxon>Sordariomycetes</taxon>
        <taxon>Hypocreomycetidae</taxon>
        <taxon>Glomerellales</taxon>
        <taxon>Glomerellaceae</taxon>
        <taxon>Colletotrichum</taxon>
        <taxon>Colletotrichum orchidearum species complex</taxon>
    </lineage>
</organism>
<feature type="compositionally biased region" description="Basic and acidic residues" evidence="1">
    <location>
        <begin position="91"/>
        <end position="103"/>
    </location>
</feature>
<proteinExistence type="predicted"/>
<gene>
    <name evidence="2" type="ORF">CPLU01_11486</name>
</gene>
<feature type="region of interest" description="Disordered" evidence="1">
    <location>
        <begin position="30"/>
        <end position="60"/>
    </location>
</feature>
<evidence type="ECO:0000256" key="1">
    <source>
        <dbReference type="SAM" id="MobiDB-lite"/>
    </source>
</evidence>
<feature type="region of interest" description="Disordered" evidence="1">
    <location>
        <begin position="84"/>
        <end position="109"/>
    </location>
</feature>
<name>A0A8H6K2U5_9PEZI</name>
<dbReference type="Proteomes" id="UP000654918">
    <property type="component" value="Unassembled WGS sequence"/>
</dbReference>
<evidence type="ECO:0000313" key="3">
    <source>
        <dbReference type="Proteomes" id="UP000654918"/>
    </source>
</evidence>
<keyword evidence="3" id="KW-1185">Reference proteome</keyword>
<protein>
    <submittedName>
        <fullName evidence="2">Uncharacterized protein</fullName>
    </submittedName>
</protein>
<comment type="caution">
    <text evidence="2">The sequence shown here is derived from an EMBL/GenBank/DDBJ whole genome shotgun (WGS) entry which is preliminary data.</text>
</comment>
<sequence length="131" mass="14015">MASLRIDGSVSASSCLFGVNALLSNALVQCSGPNGDGRNGEEQQRPAFSAGRGNSAEPLAEVLTRRPTLSSEWIRKLSRPSDVRYCSESAEVGRKPLPRESKSHPARSCGHVTRLRLLRSPVPAVSGRTAM</sequence>
<dbReference type="AlphaFoldDB" id="A0A8H6K2U5"/>
<dbReference type="EMBL" id="WIGO01000216">
    <property type="protein sequence ID" value="KAF6823271.1"/>
    <property type="molecule type" value="Genomic_DNA"/>
</dbReference>
<reference evidence="2" key="1">
    <citation type="journal article" date="2020" name="Phytopathology">
        <title>Genome Sequence Resources of Colletotrichum truncatum, C. plurivorum, C. musicola, and C. sojae: Four Species Pathogenic to Soybean (Glycine max).</title>
        <authorList>
            <person name="Rogerio F."/>
            <person name="Boufleur T.R."/>
            <person name="Ciampi-Guillardi M."/>
            <person name="Sukno S.A."/>
            <person name="Thon M.R."/>
            <person name="Massola Junior N.S."/>
            <person name="Baroncelli R."/>
        </authorList>
    </citation>
    <scope>NUCLEOTIDE SEQUENCE</scope>
    <source>
        <strain evidence="2">LFN00145</strain>
    </source>
</reference>